<name>A0ABY2WRX1_9FLAO</name>
<organism evidence="1 2">
    <name type="scientific">Flagellimonas algicola</name>
    <dbReference type="NCBI Taxonomy" id="2583815"/>
    <lineage>
        <taxon>Bacteria</taxon>
        <taxon>Pseudomonadati</taxon>
        <taxon>Bacteroidota</taxon>
        <taxon>Flavobacteriia</taxon>
        <taxon>Flavobacteriales</taxon>
        <taxon>Flavobacteriaceae</taxon>
        <taxon>Flagellimonas</taxon>
    </lineage>
</organism>
<evidence type="ECO:0000313" key="2">
    <source>
        <dbReference type="Proteomes" id="UP000751614"/>
    </source>
</evidence>
<comment type="caution">
    <text evidence="1">The sequence shown here is derived from an EMBL/GenBank/DDBJ whole genome shotgun (WGS) entry which is preliminary data.</text>
</comment>
<dbReference type="Proteomes" id="UP000751614">
    <property type="component" value="Unassembled WGS sequence"/>
</dbReference>
<reference evidence="1 2" key="1">
    <citation type="submission" date="2019-05" db="EMBL/GenBank/DDBJ databases">
        <title>Flagellimonas sp. AsT0115, sp. nov., isolated from a marine red algae, Asparagopsis taxiformis.</title>
        <authorList>
            <person name="Kim J."/>
            <person name="Jeong S.E."/>
            <person name="Jeon C.O."/>
        </authorList>
    </citation>
    <scope>NUCLEOTIDE SEQUENCE [LARGE SCALE GENOMIC DNA]</scope>
    <source>
        <strain evidence="1 2">AsT0115</strain>
    </source>
</reference>
<protein>
    <submittedName>
        <fullName evidence="1">Uncharacterized protein</fullName>
    </submittedName>
</protein>
<sequence length="98" mass="10918">MFNSNQDILVTSAIKDDVTFDAAPRAIHQIYRRKDKRETLSPSSLNEATPILYYSKAFDSELLRITVEIKADRFPEKAFNTVSNSLRAAGGITILGAL</sequence>
<accession>A0ABY2WRX1</accession>
<keyword evidence="2" id="KW-1185">Reference proteome</keyword>
<evidence type="ECO:0000313" key="1">
    <source>
        <dbReference type="EMBL" id="TMU57457.1"/>
    </source>
</evidence>
<proteinExistence type="predicted"/>
<dbReference type="RefSeq" id="WP_138834968.1">
    <property type="nucleotide sequence ID" value="NZ_VCNI01000001.1"/>
</dbReference>
<gene>
    <name evidence="1" type="ORF">FGG15_07915</name>
</gene>
<dbReference type="EMBL" id="VCNI01000001">
    <property type="protein sequence ID" value="TMU57457.1"/>
    <property type="molecule type" value="Genomic_DNA"/>
</dbReference>